<dbReference type="FunCoup" id="A0A1X7UXV6">
    <property type="interactions" value="766"/>
</dbReference>
<dbReference type="SUPFAM" id="SSF54928">
    <property type="entry name" value="RNA-binding domain, RBD"/>
    <property type="match status" value="2"/>
</dbReference>
<dbReference type="InterPro" id="IPR045305">
    <property type="entry name" value="RRM2_I_PABPs"/>
</dbReference>
<dbReference type="EnsemblMetazoa" id="XM_003386389.3">
    <property type="protein sequence ID" value="XP_003386437.1"/>
    <property type="gene ID" value="LOC100638044"/>
</dbReference>
<reference evidence="12" key="1">
    <citation type="journal article" date="2010" name="Nature">
        <title>The Amphimedon queenslandica genome and the evolution of animal complexity.</title>
        <authorList>
            <person name="Srivastava M."/>
            <person name="Simakov O."/>
            <person name="Chapman J."/>
            <person name="Fahey B."/>
            <person name="Gauthier M.E."/>
            <person name="Mitros T."/>
            <person name="Richards G.S."/>
            <person name="Conaco C."/>
            <person name="Dacre M."/>
            <person name="Hellsten U."/>
            <person name="Larroux C."/>
            <person name="Putnam N.H."/>
            <person name="Stanke M."/>
            <person name="Adamska M."/>
            <person name="Darling A."/>
            <person name="Degnan S.M."/>
            <person name="Oakley T.H."/>
            <person name="Plachetzki D.C."/>
            <person name="Zhai Y."/>
            <person name="Adamski M."/>
            <person name="Calcino A."/>
            <person name="Cummins S.F."/>
            <person name="Goodstein D.M."/>
            <person name="Harris C."/>
            <person name="Jackson D.J."/>
            <person name="Leys S.P."/>
            <person name="Shu S."/>
            <person name="Woodcroft B.J."/>
            <person name="Vervoort M."/>
            <person name="Kosik K.S."/>
            <person name="Manning G."/>
            <person name="Degnan B.M."/>
            <person name="Rokhsar D.S."/>
        </authorList>
    </citation>
    <scope>NUCLEOTIDE SEQUENCE [LARGE SCALE GENOMIC DNA]</scope>
</reference>
<dbReference type="STRING" id="400682.A0A1X7UXV6"/>
<dbReference type="InterPro" id="IPR006515">
    <property type="entry name" value="PABP_1234"/>
</dbReference>
<dbReference type="GO" id="GO:0003723">
    <property type="term" value="F:RNA binding"/>
    <property type="evidence" value="ECO:0007669"/>
    <property type="project" value="UniProtKB-UniRule"/>
</dbReference>
<dbReference type="CDD" id="cd12378">
    <property type="entry name" value="RRM1_I_PABPs"/>
    <property type="match status" value="1"/>
</dbReference>
<keyword evidence="12" id="KW-1185">Reference proteome</keyword>
<dbReference type="FunFam" id="3.30.70.330:FF:000021">
    <property type="entry name" value="Polyadenylate-binding protein"/>
    <property type="match status" value="1"/>
</dbReference>
<evidence type="ECO:0000256" key="7">
    <source>
        <dbReference type="RuleBase" id="RU362004"/>
    </source>
</evidence>
<dbReference type="PROSITE" id="PS51309">
    <property type="entry name" value="PABC"/>
    <property type="match status" value="1"/>
</dbReference>
<dbReference type="InParanoid" id="A0A1X7UXV6"/>
<keyword evidence="5 6" id="KW-0694">RNA-binding</keyword>
<dbReference type="SUPFAM" id="SSF63570">
    <property type="entry name" value="PABC (PABP) domain"/>
    <property type="match status" value="1"/>
</dbReference>
<dbReference type="SMART" id="SM00517">
    <property type="entry name" value="PolyA"/>
    <property type="match status" value="1"/>
</dbReference>
<dbReference type="CDD" id="cd12379">
    <property type="entry name" value="RRM2_I_PABPs"/>
    <property type="match status" value="1"/>
</dbReference>
<evidence type="ECO:0000256" key="8">
    <source>
        <dbReference type="SAM" id="MobiDB-lite"/>
    </source>
</evidence>
<feature type="domain" description="RRM" evidence="9">
    <location>
        <begin position="15"/>
        <end position="93"/>
    </location>
</feature>
<feature type="domain" description="RRM" evidence="9">
    <location>
        <begin position="195"/>
        <end position="272"/>
    </location>
</feature>
<dbReference type="InterPro" id="IPR034364">
    <property type="entry name" value="PABP_RRM1"/>
</dbReference>
<dbReference type="Pfam" id="PF00658">
    <property type="entry name" value="MLLE"/>
    <property type="match status" value="1"/>
</dbReference>
<dbReference type="EnsemblMetazoa" id="Aqu2.1.32603_001">
    <property type="protein sequence ID" value="Aqu2.1.32603_001"/>
    <property type="gene ID" value="Aqu2.1.32603"/>
</dbReference>
<dbReference type="OMA" id="DHMNGKE"/>
<dbReference type="NCBIfam" id="TIGR01628">
    <property type="entry name" value="PABP-1234"/>
    <property type="match status" value="1"/>
</dbReference>
<evidence type="ECO:0000259" key="9">
    <source>
        <dbReference type="PROSITE" id="PS50102"/>
    </source>
</evidence>
<dbReference type="InterPro" id="IPR036053">
    <property type="entry name" value="PABP-dom"/>
</dbReference>
<organism evidence="11">
    <name type="scientific">Amphimedon queenslandica</name>
    <name type="common">Sponge</name>
    <dbReference type="NCBI Taxonomy" id="400682"/>
    <lineage>
        <taxon>Eukaryota</taxon>
        <taxon>Metazoa</taxon>
        <taxon>Porifera</taxon>
        <taxon>Demospongiae</taxon>
        <taxon>Heteroscleromorpha</taxon>
        <taxon>Haplosclerida</taxon>
        <taxon>Niphatidae</taxon>
        <taxon>Amphimedon</taxon>
    </lineage>
</organism>
<protein>
    <recommendedName>
        <fullName evidence="7">Polyadenylate-binding protein</fullName>
        <shortName evidence="7">PABP</shortName>
    </recommendedName>
</protein>
<dbReference type="Pfam" id="PF00076">
    <property type="entry name" value="RRM_1"/>
    <property type="match status" value="4"/>
</dbReference>
<evidence type="ECO:0000256" key="1">
    <source>
        <dbReference type="ARBA" id="ARBA00004496"/>
    </source>
</evidence>
<feature type="region of interest" description="Disordered" evidence="8">
    <location>
        <begin position="595"/>
        <end position="618"/>
    </location>
</feature>
<dbReference type="PROSITE" id="PS50102">
    <property type="entry name" value="RRM"/>
    <property type="match status" value="4"/>
</dbReference>
<evidence type="ECO:0000313" key="12">
    <source>
        <dbReference type="Proteomes" id="UP000007879"/>
    </source>
</evidence>
<comment type="function">
    <text evidence="7">Binds the poly(A) tail of mRNA.</text>
</comment>
<comment type="similarity">
    <text evidence="2 7">Belongs to the polyadenylate-binding protein type-1 family.</text>
</comment>
<gene>
    <name evidence="11" type="primary">100638044</name>
</gene>
<feature type="domain" description="RRM" evidence="9">
    <location>
        <begin position="103"/>
        <end position="180"/>
    </location>
</feature>
<evidence type="ECO:0000256" key="2">
    <source>
        <dbReference type="ARBA" id="ARBA00008557"/>
    </source>
</evidence>
<dbReference type="SMART" id="SM00361">
    <property type="entry name" value="RRM_1"/>
    <property type="match status" value="3"/>
</dbReference>
<feature type="domain" description="PABC" evidence="10">
    <location>
        <begin position="519"/>
        <end position="596"/>
    </location>
</feature>
<dbReference type="InterPro" id="IPR003954">
    <property type="entry name" value="RRM_euk-type"/>
</dbReference>
<keyword evidence="3 7" id="KW-0963">Cytoplasm</keyword>
<evidence type="ECO:0000256" key="4">
    <source>
        <dbReference type="ARBA" id="ARBA00022737"/>
    </source>
</evidence>
<evidence type="ECO:0000256" key="3">
    <source>
        <dbReference type="ARBA" id="ARBA00022490"/>
    </source>
</evidence>
<reference evidence="11" key="2">
    <citation type="submission" date="2017-05" db="UniProtKB">
        <authorList>
            <consortium name="EnsemblMetazoa"/>
        </authorList>
    </citation>
    <scope>IDENTIFICATION</scope>
</reference>
<evidence type="ECO:0000256" key="5">
    <source>
        <dbReference type="ARBA" id="ARBA00022884"/>
    </source>
</evidence>
<comment type="subcellular location">
    <subcellularLocation>
        <location evidence="1 7">Cytoplasm</location>
    </subcellularLocation>
</comment>
<feature type="compositionally biased region" description="Polar residues" evidence="8">
    <location>
        <begin position="602"/>
        <end position="611"/>
    </location>
</feature>
<keyword evidence="4" id="KW-0677">Repeat</keyword>
<dbReference type="GO" id="GO:0005737">
    <property type="term" value="C:cytoplasm"/>
    <property type="evidence" value="ECO:0007669"/>
    <property type="project" value="UniProtKB-SubCell"/>
</dbReference>
<dbReference type="PANTHER" id="PTHR24012">
    <property type="entry name" value="RNA BINDING PROTEIN"/>
    <property type="match status" value="1"/>
</dbReference>
<dbReference type="CDD" id="cd12381">
    <property type="entry name" value="RRM4_I_PABPs"/>
    <property type="match status" value="1"/>
</dbReference>
<dbReference type="CDD" id="cd12380">
    <property type="entry name" value="RRM3_I_PABPs"/>
    <property type="match status" value="1"/>
</dbReference>
<dbReference type="FunFam" id="3.30.70.330:FF:000091">
    <property type="entry name" value="Polyadenylate-binding protein"/>
    <property type="match status" value="1"/>
</dbReference>
<dbReference type="Gene3D" id="3.30.70.330">
    <property type="match status" value="4"/>
</dbReference>
<accession>A0A1X7UXV6</accession>
<dbReference type="InterPro" id="IPR000504">
    <property type="entry name" value="RRM_dom"/>
</dbReference>
<dbReference type="OrthoDB" id="19742at2759"/>
<evidence type="ECO:0000256" key="6">
    <source>
        <dbReference type="PROSITE-ProRule" id="PRU00176"/>
    </source>
</evidence>
<evidence type="ECO:0000313" key="11">
    <source>
        <dbReference type="EnsemblMetazoa" id="Aqu2.1.32603_001"/>
    </source>
</evidence>
<dbReference type="Gene3D" id="1.10.1900.10">
    <property type="entry name" value="c-terminal domain of poly(a) binding protein"/>
    <property type="match status" value="1"/>
</dbReference>
<dbReference type="InterPro" id="IPR002004">
    <property type="entry name" value="PABP_HYD_C"/>
</dbReference>
<dbReference type="eggNOG" id="KOG0123">
    <property type="taxonomic scope" value="Eukaryota"/>
</dbReference>
<dbReference type="KEGG" id="aqu:100638044"/>
<dbReference type="AlphaFoldDB" id="A0A1X7UXV6"/>
<dbReference type="InterPro" id="IPR012677">
    <property type="entry name" value="Nucleotide-bd_a/b_plait_sf"/>
</dbReference>
<dbReference type="Proteomes" id="UP000007879">
    <property type="component" value="Unassembled WGS sequence"/>
</dbReference>
<dbReference type="FunFam" id="3.30.70.330:FF:000003">
    <property type="entry name" value="Polyadenylate-binding protein"/>
    <property type="match status" value="1"/>
</dbReference>
<name>A0A1X7UXV6_AMPQE</name>
<evidence type="ECO:0000259" key="10">
    <source>
        <dbReference type="PROSITE" id="PS51309"/>
    </source>
</evidence>
<dbReference type="SMART" id="SM00360">
    <property type="entry name" value="RRM"/>
    <property type="match status" value="4"/>
</dbReference>
<proteinExistence type="inferred from homology"/>
<dbReference type="InterPro" id="IPR035979">
    <property type="entry name" value="RBD_domain_sf"/>
</dbReference>
<feature type="domain" description="RRM" evidence="9">
    <location>
        <begin position="298"/>
        <end position="375"/>
    </location>
</feature>
<sequence length="618" mass="68784">MAVNMNPPPSFPPLQSLYVGDLLPDVNEAVLFEQFSKAGPVLSIRVCRDLITKRSLGYAYVNFQQPADAERALDTMNYEPIKGQPCRIMWSQRDPSLRRSGVGNIFIKNLDKSIDHKALYDTFSAFGNILSCKVATDGNRHSKGFGFVHFDEQEAADLAIEKVNGKLLNDMKVYVGKFIPRKDRSHTNGFNQHYTNVFIKNFGEDFTDTMLYDVFEKYGSIVSAVVMKDGEGLSKGFGFVSFESHEAASAAVQAVHNSIVNGRQVYCGRAQKKNERSRELMRRKEEQRQERLSRYQGVNLYIKNLEDTLGEEKLKSEFSKFGSITSAKIMTDEFGHSKGFGFVCFSSPEEATKAVTEMNGRIVVSKPLYVALAQRKEERQAHLAAQRMQRIARGIPQGQMQMYPPYYMPGIQNQRPFFTAMAAGYTARPWQGGPMHRPFSGGYNMHHRTRANVPRPSVGGAGGAGGQRMNTPQTQRIAPQQRLNPQGRPGGVQQTKLQFSAGARNQPGGPMGGGMDLGQDPEPLSTLSQTDPMKRKQIIGEHLYRAISASHPDKAGKITGMLLEMDNSELLHMLEAPESLNSKVEEAVNVLREHEQQQQQQMSGFSGQSNLPIAAESA</sequence>